<feature type="transmembrane region" description="Helical" evidence="1">
    <location>
        <begin position="94"/>
        <end position="113"/>
    </location>
</feature>
<evidence type="ECO:0000256" key="1">
    <source>
        <dbReference type="SAM" id="Phobius"/>
    </source>
</evidence>
<dbReference type="KEGG" id="sdyn:Mal52_22280"/>
<feature type="transmembrane region" description="Helical" evidence="1">
    <location>
        <begin position="429"/>
        <end position="458"/>
    </location>
</feature>
<keyword evidence="1" id="KW-0812">Transmembrane</keyword>
<feature type="transmembrane region" description="Helical" evidence="1">
    <location>
        <begin position="397"/>
        <end position="417"/>
    </location>
</feature>
<organism evidence="2 3">
    <name type="scientific">Symmachiella dynata</name>
    <dbReference type="NCBI Taxonomy" id="2527995"/>
    <lineage>
        <taxon>Bacteria</taxon>
        <taxon>Pseudomonadati</taxon>
        <taxon>Planctomycetota</taxon>
        <taxon>Planctomycetia</taxon>
        <taxon>Planctomycetales</taxon>
        <taxon>Planctomycetaceae</taxon>
        <taxon>Symmachiella</taxon>
    </lineage>
</organism>
<feature type="transmembrane region" description="Helical" evidence="1">
    <location>
        <begin position="215"/>
        <end position="235"/>
    </location>
</feature>
<feature type="transmembrane region" description="Helical" evidence="1">
    <location>
        <begin position="64"/>
        <end position="82"/>
    </location>
</feature>
<feature type="transmembrane region" description="Helical" evidence="1">
    <location>
        <begin position="368"/>
        <end position="391"/>
    </location>
</feature>
<evidence type="ECO:0000313" key="2">
    <source>
        <dbReference type="EMBL" id="QDU43752.1"/>
    </source>
</evidence>
<gene>
    <name evidence="2" type="ORF">Mal52_22280</name>
</gene>
<name>A0A517ZMP5_9PLAN</name>
<protein>
    <recommendedName>
        <fullName evidence="4">Permease family protein</fullName>
    </recommendedName>
</protein>
<feature type="transmembrane region" description="Helical" evidence="1">
    <location>
        <begin position="35"/>
        <end position="57"/>
    </location>
</feature>
<evidence type="ECO:0008006" key="4">
    <source>
        <dbReference type="Google" id="ProtNLM"/>
    </source>
</evidence>
<accession>A0A517ZMP5</accession>
<reference evidence="2 3" key="1">
    <citation type="submission" date="2019-02" db="EMBL/GenBank/DDBJ databases">
        <title>Deep-cultivation of Planctomycetes and their phenomic and genomic characterization uncovers novel biology.</title>
        <authorList>
            <person name="Wiegand S."/>
            <person name="Jogler M."/>
            <person name="Boedeker C."/>
            <person name="Pinto D."/>
            <person name="Vollmers J."/>
            <person name="Rivas-Marin E."/>
            <person name="Kohn T."/>
            <person name="Peeters S.H."/>
            <person name="Heuer A."/>
            <person name="Rast P."/>
            <person name="Oberbeckmann S."/>
            <person name="Bunk B."/>
            <person name="Jeske O."/>
            <person name="Meyerdierks A."/>
            <person name="Storesund J.E."/>
            <person name="Kallscheuer N."/>
            <person name="Luecker S."/>
            <person name="Lage O.M."/>
            <person name="Pohl T."/>
            <person name="Merkel B.J."/>
            <person name="Hornburger P."/>
            <person name="Mueller R.-W."/>
            <person name="Bruemmer F."/>
            <person name="Labrenz M."/>
            <person name="Spormann A.M."/>
            <person name="Op den Camp H."/>
            <person name="Overmann J."/>
            <person name="Amann R."/>
            <person name="Jetten M.S.M."/>
            <person name="Mascher T."/>
            <person name="Medema M.H."/>
            <person name="Devos D.P."/>
            <person name="Kaster A.-K."/>
            <person name="Ovreas L."/>
            <person name="Rohde M."/>
            <person name="Galperin M.Y."/>
            <person name="Jogler C."/>
        </authorList>
    </citation>
    <scope>NUCLEOTIDE SEQUENCE [LARGE SCALE GENOMIC DNA]</scope>
    <source>
        <strain evidence="2 3">Mal52</strain>
    </source>
</reference>
<dbReference type="OrthoDB" id="354989at2"/>
<evidence type="ECO:0000313" key="3">
    <source>
        <dbReference type="Proteomes" id="UP000319383"/>
    </source>
</evidence>
<dbReference type="EMBL" id="CP036276">
    <property type="protein sequence ID" value="QDU43752.1"/>
    <property type="molecule type" value="Genomic_DNA"/>
</dbReference>
<feature type="transmembrane region" description="Helical" evidence="1">
    <location>
        <begin position="125"/>
        <end position="147"/>
    </location>
</feature>
<dbReference type="Proteomes" id="UP000319383">
    <property type="component" value="Chromosome"/>
</dbReference>
<sequence length="468" mass="50964">MQHQRTAGTEQPGWRWGPFTFRLPFYHTGISWPEFWQGIFVAGATGLGLVPLLVGYFGLSFEEAVACIFIQSMLISSAPILFGEPFAPGWITPALPLAIAFILAVDSGGNPVYGTPEAKFQMMTAVSLNFAAILLFMGATGLGHRFIRWLPDALKSGIILGAAIAALMRVLMDEKKELLLKQPITTTVAVSICLILTFSLPVQQLKLRWRWLAKFAGLGLLPGFLIAAIVGPLVGEISYKEAIDSIGTNFDDIILIPPFAELYQKVSPFAIGWPSAEMFLDGLPLAIMGYVILFGDLITGAEVLQMAQPDRQDEKIVIDVNRSHFSLAIRNALMALFSPFFPTQGCLWTGVHVIIVQRWREGRQAMDSLYTGISSYYVFGVPLLYMILPLLYGLRPLMGIALSLTLVLTGFACAYVAMGISKTPIERGVALLTAVALVVFPNPWVGMSVGIAATLLLVGLPKRDPDPA</sequence>
<keyword evidence="3" id="KW-1185">Reference proteome</keyword>
<dbReference type="RefSeq" id="WP_145376027.1">
    <property type="nucleotide sequence ID" value="NZ_CP036270.1"/>
</dbReference>
<feature type="transmembrane region" description="Helical" evidence="1">
    <location>
        <begin position="184"/>
        <end position="203"/>
    </location>
</feature>
<keyword evidence="1" id="KW-0472">Membrane</keyword>
<dbReference type="AlphaFoldDB" id="A0A517ZMP5"/>
<keyword evidence="1" id="KW-1133">Transmembrane helix</keyword>
<proteinExistence type="predicted"/>